<evidence type="ECO:0000313" key="1">
    <source>
        <dbReference type="EMBL" id="JAH62567.1"/>
    </source>
</evidence>
<proteinExistence type="predicted"/>
<reference evidence="1" key="2">
    <citation type="journal article" date="2015" name="Fish Shellfish Immunol.">
        <title>Early steps in the European eel (Anguilla anguilla)-Vibrio vulnificus interaction in the gills: Role of the RtxA13 toxin.</title>
        <authorList>
            <person name="Callol A."/>
            <person name="Pajuelo D."/>
            <person name="Ebbesson L."/>
            <person name="Teles M."/>
            <person name="MacKenzie S."/>
            <person name="Amaro C."/>
        </authorList>
    </citation>
    <scope>NUCLEOTIDE SEQUENCE</scope>
</reference>
<name>A0A0E9UA06_ANGAN</name>
<accession>A0A0E9UA06</accession>
<reference evidence="1" key="1">
    <citation type="submission" date="2014-11" db="EMBL/GenBank/DDBJ databases">
        <authorList>
            <person name="Amaro Gonzalez C."/>
        </authorList>
    </citation>
    <scope>NUCLEOTIDE SEQUENCE</scope>
</reference>
<dbReference type="EMBL" id="GBXM01046010">
    <property type="protein sequence ID" value="JAH62567.1"/>
    <property type="molecule type" value="Transcribed_RNA"/>
</dbReference>
<sequence length="33" mass="3806">MFILGEIYKKCETAMYSYKKSVNNSPVSLTLFV</sequence>
<protein>
    <submittedName>
        <fullName evidence="1">Uncharacterized protein</fullName>
    </submittedName>
</protein>
<organism evidence="1">
    <name type="scientific">Anguilla anguilla</name>
    <name type="common">European freshwater eel</name>
    <name type="synonym">Muraena anguilla</name>
    <dbReference type="NCBI Taxonomy" id="7936"/>
    <lineage>
        <taxon>Eukaryota</taxon>
        <taxon>Metazoa</taxon>
        <taxon>Chordata</taxon>
        <taxon>Craniata</taxon>
        <taxon>Vertebrata</taxon>
        <taxon>Euteleostomi</taxon>
        <taxon>Actinopterygii</taxon>
        <taxon>Neopterygii</taxon>
        <taxon>Teleostei</taxon>
        <taxon>Anguilliformes</taxon>
        <taxon>Anguillidae</taxon>
        <taxon>Anguilla</taxon>
    </lineage>
</organism>
<dbReference type="AlphaFoldDB" id="A0A0E9UA06"/>